<proteinExistence type="predicted"/>
<gene>
    <name evidence="2" type="ORF">G6011_05383</name>
</gene>
<name>A0AAD4I6P8_9PLEO</name>
<comment type="caution">
    <text evidence="2">The sequence shown here is derived from an EMBL/GenBank/DDBJ whole genome shotgun (WGS) entry which is preliminary data.</text>
</comment>
<evidence type="ECO:0000313" key="3">
    <source>
        <dbReference type="Proteomes" id="UP001199106"/>
    </source>
</evidence>
<feature type="chain" id="PRO_5042187558" evidence="1">
    <location>
        <begin position="21"/>
        <end position="243"/>
    </location>
</feature>
<accession>A0AAD4I6P8</accession>
<organism evidence="2 3">
    <name type="scientific">Alternaria panax</name>
    <dbReference type="NCBI Taxonomy" id="48097"/>
    <lineage>
        <taxon>Eukaryota</taxon>
        <taxon>Fungi</taxon>
        <taxon>Dikarya</taxon>
        <taxon>Ascomycota</taxon>
        <taxon>Pezizomycotina</taxon>
        <taxon>Dothideomycetes</taxon>
        <taxon>Pleosporomycetidae</taxon>
        <taxon>Pleosporales</taxon>
        <taxon>Pleosporineae</taxon>
        <taxon>Pleosporaceae</taxon>
        <taxon>Alternaria</taxon>
        <taxon>Alternaria sect. Panax</taxon>
    </lineage>
</organism>
<feature type="signal peptide" evidence="1">
    <location>
        <begin position="1"/>
        <end position="20"/>
    </location>
</feature>
<dbReference type="EMBL" id="JAANER010000007">
    <property type="protein sequence ID" value="KAG9187512.1"/>
    <property type="molecule type" value="Genomic_DNA"/>
</dbReference>
<reference evidence="2" key="1">
    <citation type="submission" date="2021-07" db="EMBL/GenBank/DDBJ databases">
        <title>Genome Resource of American Ginseng Black Spot Pathogen Alternaria panax.</title>
        <authorList>
            <person name="Qiu C."/>
            <person name="Wang W."/>
            <person name="Liu Z."/>
        </authorList>
    </citation>
    <scope>NUCLEOTIDE SEQUENCE</scope>
    <source>
        <strain evidence="2">BNCC115425</strain>
    </source>
</reference>
<evidence type="ECO:0000256" key="1">
    <source>
        <dbReference type="SAM" id="SignalP"/>
    </source>
</evidence>
<evidence type="ECO:0000313" key="2">
    <source>
        <dbReference type="EMBL" id="KAG9187512.1"/>
    </source>
</evidence>
<keyword evidence="1" id="KW-0732">Signal</keyword>
<protein>
    <submittedName>
        <fullName evidence="2">Uncharacterized protein</fullName>
    </submittedName>
</protein>
<sequence length="243" mass="26820">MKFSVASVLALLGVLTIASGHDGKVCDEGEKQCILNGQKIHQCINDEWTIVKVCKSSEVYRDTSTTTGLGNDLGNSAATEDCRDGDVQCEVLPLILLGRHAIKHCNGNDNHKWFIGKVCNSDDVCDAEPYPHCASIEAVEAREEDKDEASDKDSIDAASFMISPSLSFDQINKAEMPCTKCKNFRDKCTANCYKWIHYRTAAWCQRTCMNKMRDYLVENVVLTGSLAGMTGCMEGLAVIFDVR</sequence>
<dbReference type="AlphaFoldDB" id="A0AAD4I6P8"/>
<dbReference type="Proteomes" id="UP001199106">
    <property type="component" value="Unassembled WGS sequence"/>
</dbReference>
<keyword evidence="3" id="KW-1185">Reference proteome</keyword>